<evidence type="ECO:0000256" key="2">
    <source>
        <dbReference type="ARBA" id="ARBA00022448"/>
    </source>
</evidence>
<dbReference type="Gene3D" id="1.10.3720.10">
    <property type="entry name" value="MetI-like"/>
    <property type="match status" value="1"/>
</dbReference>
<organism evidence="9 10">
    <name type="scientific">Enterococcus alcedinis</name>
    <dbReference type="NCBI Taxonomy" id="1274384"/>
    <lineage>
        <taxon>Bacteria</taxon>
        <taxon>Bacillati</taxon>
        <taxon>Bacillota</taxon>
        <taxon>Bacilli</taxon>
        <taxon>Lactobacillales</taxon>
        <taxon>Enterococcaceae</taxon>
        <taxon>Enterococcus</taxon>
    </lineage>
</organism>
<comment type="caution">
    <text evidence="9">The sequence shown here is derived from an EMBL/GenBank/DDBJ whole genome shotgun (WGS) entry which is preliminary data.</text>
</comment>
<comment type="similarity">
    <text evidence="7">Belongs to the binding-protein-dependent transport system permease family.</text>
</comment>
<keyword evidence="2 7" id="KW-0813">Transport</keyword>
<sequence>MEEATVLKGTQKKIKKETLNYREGIMIAVLSILSLVVLIPFIWMLSASLKENNDVFSVPIQWIPTKFRWENYAEIWTTIPLVTFFKNTAFLSVTITLIQLLTSSFAAYGFSKMAFKGRDILFLAYIGTIAVPWQVYMIPQFIMMRQLGLTDSLLSLVLMQAFNAFGVFLLKQYYESIPDSLCESARIDGLTEWGIYRRIILPLTKPALASLTIITFVNTWNDYMGPFIYLTSTENKTIQLGLKMFVSLYDAEYALIMAASVISILPVGIIFLSMQKYFVEGIASSGVKG</sequence>
<dbReference type="PANTHER" id="PTHR43744">
    <property type="entry name" value="ABC TRANSPORTER PERMEASE PROTEIN MG189-RELATED-RELATED"/>
    <property type="match status" value="1"/>
</dbReference>
<evidence type="ECO:0000313" key="9">
    <source>
        <dbReference type="EMBL" id="GGI65277.1"/>
    </source>
</evidence>
<keyword evidence="6 7" id="KW-0472">Membrane</keyword>
<gene>
    <name evidence="9" type="ORF">GCM10011482_09310</name>
</gene>
<evidence type="ECO:0000313" key="10">
    <source>
        <dbReference type="Proteomes" id="UP000622610"/>
    </source>
</evidence>
<dbReference type="PROSITE" id="PS50928">
    <property type="entry name" value="ABC_TM1"/>
    <property type="match status" value="1"/>
</dbReference>
<feature type="transmembrane region" description="Helical" evidence="7">
    <location>
        <begin position="195"/>
        <end position="217"/>
    </location>
</feature>
<feature type="domain" description="ABC transmembrane type-1" evidence="8">
    <location>
        <begin position="85"/>
        <end position="274"/>
    </location>
</feature>
<feature type="transmembrane region" description="Helical" evidence="7">
    <location>
        <begin position="89"/>
        <end position="110"/>
    </location>
</feature>
<dbReference type="InterPro" id="IPR035906">
    <property type="entry name" value="MetI-like_sf"/>
</dbReference>
<dbReference type="PANTHER" id="PTHR43744:SF12">
    <property type="entry name" value="ABC TRANSPORTER PERMEASE PROTEIN MG189-RELATED"/>
    <property type="match status" value="1"/>
</dbReference>
<keyword evidence="9" id="KW-0067">ATP-binding</keyword>
<protein>
    <submittedName>
        <fullName evidence="9">Sugar ABC transporter ATP-binding protein</fullName>
    </submittedName>
</protein>
<keyword evidence="10" id="KW-1185">Reference proteome</keyword>
<keyword evidence="3" id="KW-1003">Cell membrane</keyword>
<dbReference type="CDD" id="cd06261">
    <property type="entry name" value="TM_PBP2"/>
    <property type="match status" value="1"/>
</dbReference>
<feature type="transmembrane region" description="Helical" evidence="7">
    <location>
        <begin position="122"/>
        <end position="142"/>
    </location>
</feature>
<evidence type="ECO:0000256" key="1">
    <source>
        <dbReference type="ARBA" id="ARBA00004651"/>
    </source>
</evidence>
<dbReference type="GO" id="GO:0005524">
    <property type="term" value="F:ATP binding"/>
    <property type="evidence" value="ECO:0007669"/>
    <property type="project" value="UniProtKB-KW"/>
</dbReference>
<evidence type="ECO:0000256" key="4">
    <source>
        <dbReference type="ARBA" id="ARBA00022692"/>
    </source>
</evidence>
<dbReference type="Proteomes" id="UP000622610">
    <property type="component" value="Unassembled WGS sequence"/>
</dbReference>
<evidence type="ECO:0000256" key="5">
    <source>
        <dbReference type="ARBA" id="ARBA00022989"/>
    </source>
</evidence>
<name>A0A917JG97_9ENTE</name>
<keyword evidence="5 7" id="KW-1133">Transmembrane helix</keyword>
<comment type="subcellular location">
    <subcellularLocation>
        <location evidence="1 7">Cell membrane</location>
        <topology evidence="1 7">Multi-pass membrane protein</topology>
    </subcellularLocation>
</comment>
<reference evidence="9" key="2">
    <citation type="submission" date="2020-09" db="EMBL/GenBank/DDBJ databases">
        <authorList>
            <person name="Sun Q."/>
            <person name="Sedlacek I."/>
        </authorList>
    </citation>
    <scope>NUCLEOTIDE SEQUENCE</scope>
    <source>
        <strain evidence="9">CCM 8433</strain>
    </source>
</reference>
<accession>A0A917JG97</accession>
<keyword evidence="9" id="KW-0547">Nucleotide-binding</keyword>
<dbReference type="EMBL" id="BMDT01000003">
    <property type="protein sequence ID" value="GGI65277.1"/>
    <property type="molecule type" value="Genomic_DNA"/>
</dbReference>
<dbReference type="GO" id="GO:0005886">
    <property type="term" value="C:plasma membrane"/>
    <property type="evidence" value="ECO:0007669"/>
    <property type="project" value="UniProtKB-SubCell"/>
</dbReference>
<keyword evidence="4 7" id="KW-0812">Transmembrane</keyword>
<dbReference type="AlphaFoldDB" id="A0A917JG97"/>
<dbReference type="GO" id="GO:0055085">
    <property type="term" value="P:transmembrane transport"/>
    <property type="evidence" value="ECO:0007669"/>
    <property type="project" value="InterPro"/>
</dbReference>
<reference evidence="9" key="1">
    <citation type="journal article" date="2014" name="Int. J. Syst. Evol. Microbiol.">
        <title>Complete genome sequence of Corynebacterium casei LMG S-19264T (=DSM 44701T), isolated from a smear-ripened cheese.</title>
        <authorList>
            <consortium name="US DOE Joint Genome Institute (JGI-PGF)"/>
            <person name="Walter F."/>
            <person name="Albersmeier A."/>
            <person name="Kalinowski J."/>
            <person name="Ruckert C."/>
        </authorList>
    </citation>
    <scope>NUCLEOTIDE SEQUENCE</scope>
    <source>
        <strain evidence="9">CCM 8433</strain>
    </source>
</reference>
<evidence type="ECO:0000256" key="7">
    <source>
        <dbReference type="RuleBase" id="RU363032"/>
    </source>
</evidence>
<feature type="transmembrane region" description="Helical" evidence="7">
    <location>
        <begin position="21"/>
        <end position="43"/>
    </location>
</feature>
<dbReference type="InterPro" id="IPR000515">
    <property type="entry name" value="MetI-like"/>
</dbReference>
<feature type="transmembrane region" description="Helical" evidence="7">
    <location>
        <begin position="154"/>
        <end position="174"/>
    </location>
</feature>
<dbReference type="SUPFAM" id="SSF161098">
    <property type="entry name" value="MetI-like"/>
    <property type="match status" value="1"/>
</dbReference>
<feature type="transmembrane region" description="Helical" evidence="7">
    <location>
        <begin position="253"/>
        <end position="272"/>
    </location>
</feature>
<evidence type="ECO:0000256" key="6">
    <source>
        <dbReference type="ARBA" id="ARBA00023136"/>
    </source>
</evidence>
<dbReference type="Pfam" id="PF00528">
    <property type="entry name" value="BPD_transp_1"/>
    <property type="match status" value="1"/>
</dbReference>
<evidence type="ECO:0000256" key="3">
    <source>
        <dbReference type="ARBA" id="ARBA00022475"/>
    </source>
</evidence>
<proteinExistence type="inferred from homology"/>
<evidence type="ECO:0000259" key="8">
    <source>
        <dbReference type="PROSITE" id="PS50928"/>
    </source>
</evidence>